<keyword evidence="2" id="KW-0812">Transmembrane</keyword>
<feature type="transmembrane region" description="Helical" evidence="2">
    <location>
        <begin position="31"/>
        <end position="51"/>
    </location>
</feature>
<feature type="region of interest" description="Disordered" evidence="1">
    <location>
        <begin position="65"/>
        <end position="92"/>
    </location>
</feature>
<comment type="caution">
    <text evidence="3">The sequence shown here is derived from an EMBL/GenBank/DDBJ whole genome shotgun (WGS) entry which is preliminary data.</text>
</comment>
<feature type="compositionally biased region" description="Basic and acidic residues" evidence="1">
    <location>
        <begin position="68"/>
        <end position="83"/>
    </location>
</feature>
<name>A0A2W5WUN9_9MICO</name>
<dbReference type="RefSeq" id="WP_111249351.1">
    <property type="nucleotide sequence ID" value="NZ_QKWH01000001.1"/>
</dbReference>
<evidence type="ECO:0000256" key="2">
    <source>
        <dbReference type="SAM" id="Phobius"/>
    </source>
</evidence>
<accession>A0A2W5WUN9</accession>
<evidence type="ECO:0000256" key="1">
    <source>
        <dbReference type="SAM" id="MobiDB-lite"/>
    </source>
</evidence>
<keyword evidence="2" id="KW-1133">Transmembrane helix</keyword>
<sequence>MRSTPAVCAVALVLLTLVLFVFDLPDALSAAVQVGWAAALGVLLWLGATALRSKIRARLLDLVADGPGGRDEVRDLDVHHGEGRVPQQRPRP</sequence>
<dbReference type="Proteomes" id="UP000248783">
    <property type="component" value="Unassembled WGS sequence"/>
</dbReference>
<evidence type="ECO:0000313" key="4">
    <source>
        <dbReference type="Proteomes" id="UP000248783"/>
    </source>
</evidence>
<reference evidence="3 4" key="1">
    <citation type="submission" date="2018-06" db="EMBL/GenBank/DDBJ databases">
        <title>Whole genome sequencing of a novel hydrocarbon degrading bacterial strain, PW21 isolated from oil contaminated produced water sample.</title>
        <authorList>
            <person name="Nagkirti P."/>
            <person name="Shaikh A."/>
            <person name="Gowdaman V."/>
            <person name="Engineer A.E."/>
            <person name="Dagar S."/>
            <person name="Dhakephalkar P.K."/>
        </authorList>
    </citation>
    <scope>NUCLEOTIDE SEQUENCE [LARGE SCALE GENOMIC DNA]</scope>
    <source>
        <strain evidence="3 4">PW21</strain>
    </source>
</reference>
<organism evidence="3 4">
    <name type="scientific">Xylanimonas oleitrophica</name>
    <dbReference type="NCBI Taxonomy" id="2607479"/>
    <lineage>
        <taxon>Bacteria</taxon>
        <taxon>Bacillati</taxon>
        <taxon>Actinomycetota</taxon>
        <taxon>Actinomycetes</taxon>
        <taxon>Micrococcales</taxon>
        <taxon>Promicromonosporaceae</taxon>
        <taxon>Xylanimonas</taxon>
    </lineage>
</organism>
<keyword evidence="2" id="KW-0472">Membrane</keyword>
<proteinExistence type="predicted"/>
<protein>
    <submittedName>
        <fullName evidence="3">Uncharacterized protein</fullName>
    </submittedName>
</protein>
<gene>
    <name evidence="3" type="ORF">DNL40_00885</name>
</gene>
<dbReference type="AlphaFoldDB" id="A0A2W5WUN9"/>
<dbReference type="EMBL" id="QKWH01000001">
    <property type="protein sequence ID" value="PZR54987.1"/>
    <property type="molecule type" value="Genomic_DNA"/>
</dbReference>
<keyword evidence="4" id="KW-1185">Reference proteome</keyword>
<evidence type="ECO:0000313" key="3">
    <source>
        <dbReference type="EMBL" id="PZR54987.1"/>
    </source>
</evidence>